<dbReference type="EMBL" id="CM045881">
    <property type="protein sequence ID" value="KAI7937183.1"/>
    <property type="molecule type" value="Genomic_DNA"/>
</dbReference>
<protein>
    <submittedName>
        <fullName evidence="1">Uncharacterized protein</fullName>
    </submittedName>
</protein>
<reference evidence="1 2" key="3">
    <citation type="journal article" date="2022" name="Microbiol. Spectr.">
        <title>Folding features and dynamics of 3D genome architecture in plant fungal pathogens.</title>
        <authorList>
            <person name="Xia C."/>
        </authorList>
    </citation>
    <scope>NUCLEOTIDE SEQUENCE [LARGE SCALE GENOMIC DNA]</scope>
    <source>
        <strain evidence="1 2">93-210</strain>
    </source>
</reference>
<accession>A0ACC0DQL6</accession>
<reference evidence="2" key="1">
    <citation type="journal article" date="2018" name="BMC Genomics">
        <title>Genomic insights into host adaptation between the wheat stripe rust pathogen (Puccinia striiformis f. sp. tritici) and the barley stripe rust pathogen (Puccinia striiformis f. sp. hordei).</title>
        <authorList>
            <person name="Xia C."/>
            <person name="Wang M."/>
            <person name="Yin C."/>
            <person name="Cornejo O.E."/>
            <person name="Hulbert S.H."/>
            <person name="Chen X."/>
        </authorList>
    </citation>
    <scope>NUCLEOTIDE SEQUENCE [LARGE SCALE GENOMIC DNA]</scope>
    <source>
        <strain evidence="2">93-210</strain>
    </source>
</reference>
<keyword evidence="2" id="KW-1185">Reference proteome</keyword>
<evidence type="ECO:0000313" key="1">
    <source>
        <dbReference type="EMBL" id="KAI7937183.1"/>
    </source>
</evidence>
<organism evidence="1 2">
    <name type="scientific">Puccinia striiformis f. sp. tritici</name>
    <dbReference type="NCBI Taxonomy" id="168172"/>
    <lineage>
        <taxon>Eukaryota</taxon>
        <taxon>Fungi</taxon>
        <taxon>Dikarya</taxon>
        <taxon>Basidiomycota</taxon>
        <taxon>Pucciniomycotina</taxon>
        <taxon>Pucciniomycetes</taxon>
        <taxon>Pucciniales</taxon>
        <taxon>Pucciniaceae</taxon>
        <taxon>Puccinia</taxon>
    </lineage>
</organism>
<dbReference type="Proteomes" id="UP001060170">
    <property type="component" value="Chromosome 17"/>
</dbReference>
<evidence type="ECO:0000313" key="2">
    <source>
        <dbReference type="Proteomes" id="UP001060170"/>
    </source>
</evidence>
<proteinExistence type="predicted"/>
<reference evidence="2" key="2">
    <citation type="journal article" date="2018" name="Mol. Plant Microbe Interact.">
        <title>Genome sequence resources for the wheat stripe rust pathogen (Puccinia striiformis f. sp. tritici) and the barley stripe rust pathogen (Puccinia striiformis f. sp. hordei).</title>
        <authorList>
            <person name="Xia C."/>
            <person name="Wang M."/>
            <person name="Yin C."/>
            <person name="Cornejo O.E."/>
            <person name="Hulbert S.H."/>
            <person name="Chen X."/>
        </authorList>
    </citation>
    <scope>NUCLEOTIDE SEQUENCE [LARGE SCALE GENOMIC DNA]</scope>
    <source>
        <strain evidence="2">93-210</strain>
    </source>
</reference>
<comment type="caution">
    <text evidence="1">The sequence shown here is derived from an EMBL/GenBank/DDBJ whole genome shotgun (WGS) entry which is preliminary data.</text>
</comment>
<gene>
    <name evidence="1" type="ORF">MJO28_016082</name>
</gene>
<sequence>MPITPLYSNSTNSRHSKPYLRSTSQQQAGLSSTISNRRTTRQQQQPLPIDLQQVELGIVSGSPLNRSKFNEAAVQQQPAKSSSSSGLLTKCVDWLFRSPAGKKTNKSKQQLQQQQQELATKGLDQEPEQQQQQQHQQQQQQPTTKSVHYPSGTTTGSLFSNHHHNNNNSNFNSLPYHHHHNNNSNNNRSTQRINNSNSNNHDWLRSQSPFASSNHNPPLPTSNSSSSLYPVNSISFPSASITVSKSERRRPSTSHATLQIPFSSNQSNSLSNRVFGHQGKRPAHNDFRVRSLSPLRQQHSGRSTISPSAQIAQSSSFSSLGRISSPKRTLNSTFGIEPSQNNYLHPHASSSSVTREPAIDSNSTTLLSQKREHEQMSISPIRENGSETQPEFDAVFANHSQASKRQMLYDQQLGGFFTKEAREKLKREADLKLREKEGRPIPTNEAEKILEILETGRNPNSFLGAKRHTANLPNIPVPIPSTSSNQRTNRNRPNAFGTSLTEIYEEQASHSNPGTIIAPFTKKLEAERLKRAEEKKGQLRAEIKKRKIFEENLQKRSQSALQDDGEGPDSTTHTDHATDLIDQRSAERERSQRSESVESNTEPPRRRAKSSRKIGKLTSSSSRAKVNQGRKSRSVSVNEEDSNDILENSTTVPSGRQNTKSGRLESKKTSSRSFKNLKSPSPIQEEPENDDSEDGSGHKNQPEPEIDRNSSCLHPTVRSTSASLQVPLSSMTKSTSTSSLRPGRTFSSRRHIKAKVFSAREEDLPQLNDLDEEEVADEESEKLKKIKLPSTFLSSFKLEKFNPNPPQVDAQPDQQTLSNKASTSTPDVPQKSLFGDQFAAPTTTAASASANPFASSSGTAPSIFTQTTTSSSFLSAPKDDNLVQPNKPTSPSTFFGLGNKDESAPAPAVVSASDLNAEGKVESSQSFAGGFSRISSDVPPPNFFATLTPSSQPNSDSSSLFKKVDPVQKSGLFNFQATNNPVTNTTGAPDLFKPSSDLDSAAKSSPFGTFNQNNDTSKPSEPQPSPFGFGSQQSTAPTCTSESVEGTNNVAQTQSTKTAVPTFSFNSASSQATPSIFGSQATEPINASGSSQMTNNPTQVITNNSSIGSFSFGATQPTTTTAGPNGMFDMMDSTHQPTSSSSTTVPSIFGPTPTTVPPTTSSSSATSTTGFSFGNLNNNPNSTKPNPLNFANTSSTTPTITSPGATTNPFNFGGSTPSNAPSGSNLFGGAPPVVNSNTSSSPFTFGATPTAGAGGNNTSFVFGASNPSSSTVTPSPFGQPSSSSVVPTPNNNSTSNVFNFGGANQTPSSSSTVNGGTTFAGLSSSNNLSVGNGNNSNPSPGMFGMMNPVTNNNTPSFTFGANNNTSSTTSTSGFGKPTTNSTDTSNSNLGLFGGFGKQSTTTTTTTSSTTPSLFGNSNQSNGIDNNQNKSLNIFGGNNNTTSTGFGGSGTSMGMDTHQSSSIFGGGSSTPVGGGMFGSTTNGVNSSTNNNGPPTSQFSFGGGAGTNNPTSNLNFGQPSNNPLVTPSTPSHNHHSLLHNNSSVPGTPQSQTPAPNNPTPGGFSFNIGSSTTVNDGPGSASTVRVTRKLPATRKTRR</sequence>
<name>A0ACC0DQL6_9BASI</name>